<feature type="compositionally biased region" description="Polar residues" evidence="1">
    <location>
        <begin position="117"/>
        <end position="129"/>
    </location>
</feature>
<feature type="region of interest" description="Disordered" evidence="1">
    <location>
        <begin position="114"/>
        <end position="203"/>
    </location>
</feature>
<sequence>MEEQVKEVIAEQRELDLQNSAQEENAVYEVPDDMTKEEYAEALMKSENIGVQDSDLANACDEWKEKEDGSFECLDEDSEYYAQHFFNGFLYATAGAMIGSAIYRQTNLKDGERKKQITNSAVVSPSNARYTKANSNSTNGNSNKNSNTSKVDLNKSTTTGTKASTGTNSTSSGSSSSKPNNSYSSGKTGFSSGGASRGGSSSS</sequence>
<feature type="compositionally biased region" description="Low complexity" evidence="1">
    <location>
        <begin position="131"/>
        <end position="190"/>
    </location>
</feature>
<dbReference type="EMBL" id="UAQE01000010">
    <property type="protein sequence ID" value="SPU40721.1"/>
    <property type="molecule type" value="Genomic_DNA"/>
</dbReference>
<dbReference type="AlphaFoldDB" id="A0A2X1BG53"/>
<protein>
    <submittedName>
        <fullName evidence="2">Uncharacterized protein</fullName>
    </submittedName>
</protein>
<organism evidence="2 3">
    <name type="scientific">Lysinibacillus capsici</name>
    <dbReference type="NCBI Taxonomy" id="2115968"/>
    <lineage>
        <taxon>Bacteria</taxon>
        <taxon>Bacillati</taxon>
        <taxon>Bacillota</taxon>
        <taxon>Bacilli</taxon>
        <taxon>Bacillales</taxon>
        <taxon>Bacillaceae</taxon>
        <taxon>Lysinibacillus</taxon>
    </lineage>
</organism>
<name>A0A2X1BG53_9BACI</name>
<reference evidence="2 3" key="1">
    <citation type="submission" date="2018-06" db="EMBL/GenBank/DDBJ databases">
        <authorList>
            <consortium name="Pathogen Informatics"/>
            <person name="Doyle S."/>
        </authorList>
    </citation>
    <scope>NUCLEOTIDE SEQUENCE [LARGE SCALE GENOMIC DNA]</scope>
    <source>
        <strain evidence="2 3">NCTC7582</strain>
    </source>
</reference>
<evidence type="ECO:0000313" key="3">
    <source>
        <dbReference type="Proteomes" id="UP000251431"/>
    </source>
</evidence>
<dbReference type="Proteomes" id="UP000251431">
    <property type="component" value="Unassembled WGS sequence"/>
</dbReference>
<proteinExistence type="predicted"/>
<accession>A0A2X1BG53</accession>
<gene>
    <name evidence="2" type="ORF">NCTC7582_05265</name>
</gene>
<evidence type="ECO:0000313" key="2">
    <source>
        <dbReference type="EMBL" id="SPU40721.1"/>
    </source>
</evidence>
<evidence type="ECO:0000256" key="1">
    <source>
        <dbReference type="SAM" id="MobiDB-lite"/>
    </source>
</evidence>